<dbReference type="Proteomes" id="UP001417504">
    <property type="component" value="Unassembled WGS sequence"/>
</dbReference>
<reference evidence="1 2" key="1">
    <citation type="submission" date="2024-01" db="EMBL/GenBank/DDBJ databases">
        <title>Genome assemblies of Stephania.</title>
        <authorList>
            <person name="Yang L."/>
        </authorList>
    </citation>
    <scope>NUCLEOTIDE SEQUENCE [LARGE SCALE GENOMIC DNA]</scope>
    <source>
        <strain evidence="1">QJT</strain>
        <tissue evidence="1">Leaf</tissue>
    </source>
</reference>
<comment type="caution">
    <text evidence="1">The sequence shown here is derived from an EMBL/GenBank/DDBJ whole genome shotgun (WGS) entry which is preliminary data.</text>
</comment>
<evidence type="ECO:0000313" key="2">
    <source>
        <dbReference type="Proteomes" id="UP001417504"/>
    </source>
</evidence>
<keyword evidence="2" id="KW-1185">Reference proteome</keyword>
<dbReference type="EMBL" id="JBBNAE010000002">
    <property type="protein sequence ID" value="KAK9144797.1"/>
    <property type="molecule type" value="Genomic_DNA"/>
</dbReference>
<proteinExistence type="predicted"/>
<name>A0AAP0K4Y6_9MAGN</name>
<evidence type="ECO:0000313" key="1">
    <source>
        <dbReference type="EMBL" id="KAK9144797.1"/>
    </source>
</evidence>
<accession>A0AAP0K4Y6</accession>
<sequence>MLTTCSSFCTLCAWNDVLEMIYMDSIAGHGHSDSSKCITGKHCAYYIFPKNSSFYKLLVNEFSIKSSMPNDVLSIIEPSKMLPLIQVDFDQLLRWRRLKLITMRL</sequence>
<gene>
    <name evidence="1" type="ORF">Sjap_004700</name>
</gene>
<protein>
    <submittedName>
        <fullName evidence="1">Uncharacterized protein</fullName>
    </submittedName>
</protein>
<dbReference type="AlphaFoldDB" id="A0AAP0K4Y6"/>
<organism evidence="1 2">
    <name type="scientific">Stephania japonica</name>
    <dbReference type="NCBI Taxonomy" id="461633"/>
    <lineage>
        <taxon>Eukaryota</taxon>
        <taxon>Viridiplantae</taxon>
        <taxon>Streptophyta</taxon>
        <taxon>Embryophyta</taxon>
        <taxon>Tracheophyta</taxon>
        <taxon>Spermatophyta</taxon>
        <taxon>Magnoliopsida</taxon>
        <taxon>Ranunculales</taxon>
        <taxon>Menispermaceae</taxon>
        <taxon>Menispermoideae</taxon>
        <taxon>Cissampelideae</taxon>
        <taxon>Stephania</taxon>
    </lineage>
</organism>